<reference evidence="1 2" key="1">
    <citation type="submission" date="2020-12" db="EMBL/GenBank/DDBJ databases">
        <title>Concerted genomic and epigenomic changes stabilize Arabidopsis allopolyploids.</title>
        <authorList>
            <person name="Chen Z."/>
        </authorList>
    </citation>
    <scope>NUCLEOTIDE SEQUENCE [LARGE SCALE GENOMIC DNA]</scope>
    <source>
        <strain evidence="1">Allo738</strain>
        <tissue evidence="1">Leaf</tissue>
    </source>
</reference>
<gene>
    <name evidence="1" type="ORF">ISN45_Aa07g029260</name>
</gene>
<keyword evidence="2" id="KW-1185">Reference proteome</keyword>
<proteinExistence type="predicted"/>
<evidence type="ECO:0000313" key="1">
    <source>
        <dbReference type="EMBL" id="KAG7542991.1"/>
    </source>
</evidence>
<name>A0A8T1Y9P0_9BRAS</name>
<sequence>MDKNTSHRGYMKTSRDVVENIRALEGVNQTSMIKLRMMGNAGNSVLKSAKEEVIANFLGTNIYAIAIVNARKQLFEI</sequence>
<organism evidence="1 2">
    <name type="scientific">Arabidopsis thaliana x Arabidopsis arenosa</name>
    <dbReference type="NCBI Taxonomy" id="1240361"/>
    <lineage>
        <taxon>Eukaryota</taxon>
        <taxon>Viridiplantae</taxon>
        <taxon>Streptophyta</taxon>
        <taxon>Embryophyta</taxon>
        <taxon>Tracheophyta</taxon>
        <taxon>Spermatophyta</taxon>
        <taxon>Magnoliopsida</taxon>
        <taxon>eudicotyledons</taxon>
        <taxon>Gunneridae</taxon>
        <taxon>Pentapetalae</taxon>
        <taxon>rosids</taxon>
        <taxon>malvids</taxon>
        <taxon>Brassicales</taxon>
        <taxon>Brassicaceae</taxon>
        <taxon>Camelineae</taxon>
        <taxon>Arabidopsis</taxon>
    </lineage>
</organism>
<dbReference type="AlphaFoldDB" id="A0A8T1Y9P0"/>
<comment type="caution">
    <text evidence="1">The sequence shown here is derived from an EMBL/GenBank/DDBJ whole genome shotgun (WGS) entry which is preliminary data.</text>
</comment>
<evidence type="ECO:0000313" key="2">
    <source>
        <dbReference type="Proteomes" id="UP000694240"/>
    </source>
</evidence>
<accession>A0A8T1Y9P0</accession>
<protein>
    <submittedName>
        <fullName evidence="1">Uncharacterized protein</fullName>
    </submittedName>
</protein>
<dbReference type="Proteomes" id="UP000694240">
    <property type="component" value="Chromosome 12"/>
</dbReference>
<dbReference type="EMBL" id="JAEFBK010000012">
    <property type="protein sequence ID" value="KAG7542991.1"/>
    <property type="molecule type" value="Genomic_DNA"/>
</dbReference>